<evidence type="ECO:0000256" key="3">
    <source>
        <dbReference type="ARBA" id="ARBA00022989"/>
    </source>
</evidence>
<dbReference type="InterPro" id="IPR003810">
    <property type="entry name" value="Mntp/YtaF"/>
</dbReference>
<feature type="transmembrane region" description="Helical" evidence="5">
    <location>
        <begin position="153"/>
        <end position="174"/>
    </location>
</feature>
<dbReference type="Pfam" id="PF02659">
    <property type="entry name" value="Mntp"/>
    <property type="match status" value="1"/>
</dbReference>
<keyword evidence="7" id="KW-1185">Reference proteome</keyword>
<evidence type="ECO:0000256" key="1">
    <source>
        <dbReference type="ARBA" id="ARBA00022475"/>
    </source>
</evidence>
<name>A0ABW3RT85_9BACL</name>
<keyword evidence="2 5" id="KW-0812">Transmembrane</keyword>
<evidence type="ECO:0000313" key="6">
    <source>
        <dbReference type="EMBL" id="MFD1175105.1"/>
    </source>
</evidence>
<feature type="transmembrane region" description="Helical" evidence="5">
    <location>
        <begin position="40"/>
        <end position="61"/>
    </location>
</feature>
<evidence type="ECO:0000256" key="2">
    <source>
        <dbReference type="ARBA" id="ARBA00022692"/>
    </source>
</evidence>
<comment type="caution">
    <text evidence="6">The sequence shown here is derived from an EMBL/GenBank/DDBJ whole genome shotgun (WGS) entry which is preliminary data.</text>
</comment>
<dbReference type="Proteomes" id="UP001597262">
    <property type="component" value="Unassembled WGS sequence"/>
</dbReference>
<protein>
    <submittedName>
        <fullName evidence="6">Sporulation membrane protein YtaF</fullName>
    </submittedName>
</protein>
<dbReference type="InterPro" id="IPR014205">
    <property type="entry name" value="Spore_YtaF"/>
</dbReference>
<feature type="transmembrane region" description="Helical" evidence="5">
    <location>
        <begin position="128"/>
        <end position="147"/>
    </location>
</feature>
<feature type="transmembrane region" description="Helical" evidence="5">
    <location>
        <begin position="67"/>
        <end position="86"/>
    </location>
</feature>
<accession>A0ABW3RT85</accession>
<gene>
    <name evidence="6" type="primary">ytaF</name>
    <name evidence="6" type="ORF">ACFQ3W_02115</name>
</gene>
<proteinExistence type="predicted"/>
<evidence type="ECO:0000256" key="4">
    <source>
        <dbReference type="ARBA" id="ARBA00023136"/>
    </source>
</evidence>
<organism evidence="6 7">
    <name type="scientific">Paenibacillus puldeungensis</name>
    <dbReference type="NCBI Taxonomy" id="696536"/>
    <lineage>
        <taxon>Bacteria</taxon>
        <taxon>Bacillati</taxon>
        <taxon>Bacillota</taxon>
        <taxon>Bacilli</taxon>
        <taxon>Bacillales</taxon>
        <taxon>Paenibacillaceae</taxon>
        <taxon>Paenibacillus</taxon>
    </lineage>
</organism>
<reference evidence="7" key="1">
    <citation type="journal article" date="2019" name="Int. J. Syst. Evol. Microbiol.">
        <title>The Global Catalogue of Microorganisms (GCM) 10K type strain sequencing project: providing services to taxonomists for standard genome sequencing and annotation.</title>
        <authorList>
            <consortium name="The Broad Institute Genomics Platform"/>
            <consortium name="The Broad Institute Genome Sequencing Center for Infectious Disease"/>
            <person name="Wu L."/>
            <person name="Ma J."/>
        </authorList>
    </citation>
    <scope>NUCLEOTIDE SEQUENCE [LARGE SCALE GENOMIC DNA]</scope>
    <source>
        <strain evidence="7">CCUG 59189</strain>
    </source>
</reference>
<dbReference type="RefSeq" id="WP_379316116.1">
    <property type="nucleotide sequence ID" value="NZ_JBHTLM010000001.1"/>
</dbReference>
<feature type="transmembrane region" description="Helical" evidence="5">
    <location>
        <begin position="186"/>
        <end position="202"/>
    </location>
</feature>
<evidence type="ECO:0000256" key="5">
    <source>
        <dbReference type="SAM" id="Phobius"/>
    </source>
</evidence>
<dbReference type="EMBL" id="JBHTLM010000001">
    <property type="protein sequence ID" value="MFD1175105.1"/>
    <property type="molecule type" value="Genomic_DNA"/>
</dbReference>
<keyword evidence="4 5" id="KW-0472">Membrane</keyword>
<sequence length="203" mass="21792">MGSYSLLAVIAIGLASNLDNAGVGIAYGVRKIRIPWYSNLAIAFISFLATLMSGLFGSWISSWIHPWIGQLLGTVVIVGVGIWVLMQPFTEKKPLPPQNDAQMLTRLLRNPEEADVDSSKSLNLGESFLLGIALAMNALAGGFNAGITQLNVWLTSLSVGFFSFILLALCAGFGEKYAAEKFGNQATIISGLLLILIGIHQMF</sequence>
<dbReference type="NCBIfam" id="TIGR02840">
    <property type="entry name" value="spore_YtaF"/>
    <property type="match status" value="1"/>
</dbReference>
<evidence type="ECO:0000313" key="7">
    <source>
        <dbReference type="Proteomes" id="UP001597262"/>
    </source>
</evidence>
<keyword evidence="1" id="KW-1003">Cell membrane</keyword>
<dbReference type="PANTHER" id="PTHR35529:SF2">
    <property type="entry name" value="SPORULATION PROTEIN YTAF-RELATED"/>
    <property type="match status" value="1"/>
</dbReference>
<feature type="transmembrane region" description="Helical" evidence="5">
    <location>
        <begin position="6"/>
        <end position="28"/>
    </location>
</feature>
<keyword evidence="3 5" id="KW-1133">Transmembrane helix</keyword>
<dbReference type="PANTHER" id="PTHR35529">
    <property type="entry name" value="MANGANESE EFFLUX PUMP MNTP-RELATED"/>
    <property type="match status" value="1"/>
</dbReference>